<evidence type="ECO:0000313" key="3">
    <source>
        <dbReference type="EMBL" id="PHT45927.1"/>
    </source>
</evidence>
<dbReference type="AlphaFoldDB" id="A0A2G2WL14"/>
<evidence type="ECO:0000256" key="1">
    <source>
        <dbReference type="SAM" id="MobiDB-lite"/>
    </source>
</evidence>
<protein>
    <recommendedName>
        <fullName evidence="2">F-box/LRR-repeat protein 15/At3g58940/PEG3-like LRR domain-containing protein</fullName>
    </recommendedName>
</protein>
<name>A0A2G2WL14_CAPBA</name>
<organism evidence="3 4">
    <name type="scientific">Capsicum baccatum</name>
    <name type="common">Peruvian pepper</name>
    <dbReference type="NCBI Taxonomy" id="33114"/>
    <lineage>
        <taxon>Eukaryota</taxon>
        <taxon>Viridiplantae</taxon>
        <taxon>Streptophyta</taxon>
        <taxon>Embryophyta</taxon>
        <taxon>Tracheophyta</taxon>
        <taxon>Spermatophyta</taxon>
        <taxon>Magnoliopsida</taxon>
        <taxon>eudicotyledons</taxon>
        <taxon>Gunneridae</taxon>
        <taxon>Pentapetalae</taxon>
        <taxon>asterids</taxon>
        <taxon>lamiids</taxon>
        <taxon>Solanales</taxon>
        <taxon>Solanaceae</taxon>
        <taxon>Solanoideae</taxon>
        <taxon>Capsiceae</taxon>
        <taxon>Capsicum</taxon>
    </lineage>
</organism>
<sequence length="257" mass="29649">MDRLATNNCVKELDFDIKRLEAKEDWYSLPGTVFTAKSLMVLKLRDLKLEWPLIVNHINLSKLKELSLTDVFLEERIILEIYSACSEIEDLRLISLYDELVASVMQSGNLDCASNDVVISYLMNLREKVNPMIINSDVRVLMYMMDVDADGFRPILRINVAKRSIEGLVNSSKPLPPRWVVDDDFSDYENDDDQPINTKNNPMHMEEVSSESQDDEEDREMGSQLGYSFNDRANFYLDQTFADKKELKMLLDTAAVR</sequence>
<comment type="caution">
    <text evidence="3">The sequence shown here is derived from an EMBL/GenBank/DDBJ whole genome shotgun (WGS) entry which is preliminary data.</text>
</comment>
<gene>
    <name evidence="3" type="ORF">CQW23_15085</name>
</gene>
<dbReference type="Pfam" id="PF24758">
    <property type="entry name" value="LRR_At5g56370"/>
    <property type="match status" value="1"/>
</dbReference>
<feature type="compositionally biased region" description="Acidic residues" evidence="1">
    <location>
        <begin position="208"/>
        <end position="219"/>
    </location>
</feature>
<feature type="domain" description="F-box/LRR-repeat protein 15/At3g58940/PEG3-like LRR" evidence="2">
    <location>
        <begin position="4"/>
        <end position="113"/>
    </location>
</feature>
<accession>A0A2G2WL14</accession>
<reference evidence="4" key="2">
    <citation type="journal article" date="2017" name="J. Anim. Genet.">
        <title>Multiple reference genome sequences of hot pepper reveal the massive evolution of plant disease resistance genes by retroduplication.</title>
        <authorList>
            <person name="Kim S."/>
            <person name="Park J."/>
            <person name="Yeom S.-I."/>
            <person name="Kim Y.-M."/>
            <person name="Seo E."/>
            <person name="Kim K.-T."/>
            <person name="Kim M.-S."/>
            <person name="Lee J.M."/>
            <person name="Cheong K."/>
            <person name="Shin H.-S."/>
            <person name="Kim S.-B."/>
            <person name="Han K."/>
            <person name="Lee J."/>
            <person name="Park M."/>
            <person name="Lee H.-A."/>
            <person name="Lee H.-Y."/>
            <person name="Lee Y."/>
            <person name="Oh S."/>
            <person name="Lee J.H."/>
            <person name="Choi E."/>
            <person name="Choi E."/>
            <person name="Lee S.E."/>
            <person name="Jeon J."/>
            <person name="Kim H."/>
            <person name="Choi G."/>
            <person name="Song H."/>
            <person name="Lee J."/>
            <person name="Lee S.-C."/>
            <person name="Kwon J.-K."/>
            <person name="Lee H.-Y."/>
            <person name="Koo N."/>
            <person name="Hong Y."/>
            <person name="Kim R.W."/>
            <person name="Kang W.-H."/>
            <person name="Huh J.H."/>
            <person name="Kang B.-C."/>
            <person name="Yang T.-J."/>
            <person name="Lee Y.-H."/>
            <person name="Bennetzen J.L."/>
            <person name="Choi D."/>
        </authorList>
    </citation>
    <scope>NUCLEOTIDE SEQUENCE [LARGE SCALE GENOMIC DNA]</scope>
    <source>
        <strain evidence="4">cv. PBC81</strain>
    </source>
</reference>
<dbReference type="InterPro" id="IPR055411">
    <property type="entry name" value="LRR_FXL15/At3g58940/PEG3-like"/>
</dbReference>
<evidence type="ECO:0000259" key="2">
    <source>
        <dbReference type="Pfam" id="PF24758"/>
    </source>
</evidence>
<feature type="region of interest" description="Disordered" evidence="1">
    <location>
        <begin position="183"/>
        <end position="222"/>
    </location>
</feature>
<evidence type="ECO:0000313" key="4">
    <source>
        <dbReference type="Proteomes" id="UP000224567"/>
    </source>
</evidence>
<dbReference type="EMBL" id="MLFT02000006">
    <property type="protein sequence ID" value="PHT45927.1"/>
    <property type="molecule type" value="Genomic_DNA"/>
</dbReference>
<dbReference type="Proteomes" id="UP000224567">
    <property type="component" value="Unassembled WGS sequence"/>
</dbReference>
<reference evidence="3 4" key="1">
    <citation type="journal article" date="2017" name="Genome Biol.">
        <title>New reference genome sequences of hot pepper reveal the massive evolution of plant disease-resistance genes by retroduplication.</title>
        <authorList>
            <person name="Kim S."/>
            <person name="Park J."/>
            <person name="Yeom S.I."/>
            <person name="Kim Y.M."/>
            <person name="Seo E."/>
            <person name="Kim K.T."/>
            <person name="Kim M.S."/>
            <person name="Lee J.M."/>
            <person name="Cheong K."/>
            <person name="Shin H.S."/>
            <person name="Kim S.B."/>
            <person name="Han K."/>
            <person name="Lee J."/>
            <person name="Park M."/>
            <person name="Lee H.A."/>
            <person name="Lee H.Y."/>
            <person name="Lee Y."/>
            <person name="Oh S."/>
            <person name="Lee J.H."/>
            <person name="Choi E."/>
            <person name="Choi E."/>
            <person name="Lee S.E."/>
            <person name="Jeon J."/>
            <person name="Kim H."/>
            <person name="Choi G."/>
            <person name="Song H."/>
            <person name="Lee J."/>
            <person name="Lee S.C."/>
            <person name="Kwon J.K."/>
            <person name="Lee H.Y."/>
            <person name="Koo N."/>
            <person name="Hong Y."/>
            <person name="Kim R.W."/>
            <person name="Kang W.H."/>
            <person name="Huh J.H."/>
            <person name="Kang B.C."/>
            <person name="Yang T.J."/>
            <person name="Lee Y.H."/>
            <person name="Bennetzen J.L."/>
            <person name="Choi D."/>
        </authorList>
    </citation>
    <scope>NUCLEOTIDE SEQUENCE [LARGE SCALE GENOMIC DNA]</scope>
    <source>
        <strain evidence="4">cv. PBC81</strain>
    </source>
</reference>
<feature type="compositionally biased region" description="Acidic residues" evidence="1">
    <location>
        <begin position="183"/>
        <end position="194"/>
    </location>
</feature>
<dbReference type="OrthoDB" id="1678879at2759"/>
<keyword evidence="4" id="KW-1185">Reference proteome</keyword>
<proteinExistence type="predicted"/>